<sequence>MRHGFGLSALRKFVLVGVLAAVLSACGASGAGTDDFAEVATRELLEDHLIMLGASPAEAKDLSQIEIVSVDNIRSSDGATFTADIVLRVKKTGRKDSFPLSIRKIDGTWVMVETQR</sequence>
<dbReference type="PROSITE" id="PS51257">
    <property type="entry name" value="PROKAR_LIPOPROTEIN"/>
    <property type="match status" value="1"/>
</dbReference>
<organism evidence="2 3">
    <name type="scientific">Zavarzinia compransoris</name>
    <dbReference type="NCBI Taxonomy" id="1264899"/>
    <lineage>
        <taxon>Bacteria</taxon>
        <taxon>Pseudomonadati</taxon>
        <taxon>Pseudomonadota</taxon>
        <taxon>Alphaproteobacteria</taxon>
        <taxon>Rhodospirillales</taxon>
        <taxon>Zavarziniaceae</taxon>
        <taxon>Zavarzinia</taxon>
    </lineage>
</organism>
<gene>
    <name evidence="2" type="ORF">DKG75_11610</name>
</gene>
<feature type="signal peptide" evidence="1">
    <location>
        <begin position="1"/>
        <end position="30"/>
    </location>
</feature>
<reference evidence="3" key="1">
    <citation type="submission" date="2018-05" db="EMBL/GenBank/DDBJ databases">
        <title>Zavarzinia sp. HR-AS.</title>
        <authorList>
            <person name="Lee Y."/>
            <person name="Jeon C.O."/>
        </authorList>
    </citation>
    <scope>NUCLEOTIDE SEQUENCE [LARGE SCALE GENOMIC DNA]</scope>
    <source>
        <strain evidence="3">DSM 1231</strain>
    </source>
</reference>
<evidence type="ECO:0000313" key="2">
    <source>
        <dbReference type="EMBL" id="PWR20644.1"/>
    </source>
</evidence>
<accession>A0A317E2K4</accession>
<dbReference type="RefSeq" id="WP_109921288.1">
    <property type="nucleotide sequence ID" value="NZ_QGLF01000003.1"/>
</dbReference>
<protein>
    <recommendedName>
        <fullName evidence="4">DUF4878 domain-containing protein</fullName>
    </recommendedName>
</protein>
<keyword evidence="1" id="KW-0732">Signal</keyword>
<proteinExistence type="predicted"/>
<dbReference type="OrthoDB" id="7451095at2"/>
<dbReference type="EMBL" id="QGLF01000003">
    <property type="protein sequence ID" value="PWR20644.1"/>
    <property type="molecule type" value="Genomic_DNA"/>
</dbReference>
<name>A0A317E2K4_9PROT</name>
<evidence type="ECO:0008006" key="4">
    <source>
        <dbReference type="Google" id="ProtNLM"/>
    </source>
</evidence>
<keyword evidence="3" id="KW-1185">Reference proteome</keyword>
<feature type="chain" id="PRO_5016386261" description="DUF4878 domain-containing protein" evidence="1">
    <location>
        <begin position="31"/>
        <end position="116"/>
    </location>
</feature>
<dbReference type="AlphaFoldDB" id="A0A317E2K4"/>
<evidence type="ECO:0000256" key="1">
    <source>
        <dbReference type="SAM" id="SignalP"/>
    </source>
</evidence>
<dbReference type="Proteomes" id="UP000246077">
    <property type="component" value="Unassembled WGS sequence"/>
</dbReference>
<evidence type="ECO:0000313" key="3">
    <source>
        <dbReference type="Proteomes" id="UP000246077"/>
    </source>
</evidence>
<comment type="caution">
    <text evidence="2">The sequence shown here is derived from an EMBL/GenBank/DDBJ whole genome shotgun (WGS) entry which is preliminary data.</text>
</comment>